<reference evidence="2 3" key="1">
    <citation type="journal article" date="2017" name="Curr. Biol.">
        <title>Genome architecture and evolution of a unichromosomal asexual nematode.</title>
        <authorList>
            <person name="Fradin H."/>
            <person name="Zegar C."/>
            <person name="Gutwein M."/>
            <person name="Lucas J."/>
            <person name="Kovtun M."/>
            <person name="Corcoran D."/>
            <person name="Baugh L.R."/>
            <person name="Kiontke K."/>
            <person name="Gunsalus K."/>
            <person name="Fitch D.H."/>
            <person name="Piano F."/>
        </authorList>
    </citation>
    <scope>NUCLEOTIDE SEQUENCE [LARGE SCALE GENOMIC DNA]</scope>
    <source>
        <strain evidence="2">PF1309</strain>
    </source>
</reference>
<name>A0A2A2KGZ8_9BILA</name>
<dbReference type="Proteomes" id="UP000218231">
    <property type="component" value="Unassembled WGS sequence"/>
</dbReference>
<evidence type="ECO:0000313" key="2">
    <source>
        <dbReference type="EMBL" id="PAV73119.1"/>
    </source>
</evidence>
<gene>
    <name evidence="2" type="ORF">WR25_14247</name>
</gene>
<feature type="chain" id="PRO_5013172282" description="Cytochrome c family protein" evidence="1">
    <location>
        <begin position="25"/>
        <end position="730"/>
    </location>
</feature>
<dbReference type="OrthoDB" id="9971971at2759"/>
<evidence type="ECO:0000256" key="1">
    <source>
        <dbReference type="SAM" id="SignalP"/>
    </source>
</evidence>
<evidence type="ECO:0008006" key="4">
    <source>
        <dbReference type="Google" id="ProtNLM"/>
    </source>
</evidence>
<dbReference type="AlphaFoldDB" id="A0A2A2KGZ8"/>
<accession>A0A2A2KGZ8</accession>
<evidence type="ECO:0000313" key="3">
    <source>
        <dbReference type="Proteomes" id="UP000218231"/>
    </source>
</evidence>
<keyword evidence="1" id="KW-0732">Signal</keyword>
<sequence>MKTRILYRLLLLVLLLCPSLVAQADDSAVYFTMGVHNTLGCDASNGNCIAKRAPSDPSDPFFPAYWISDWTMYRVMHNYQKNPPPYSNPPATLAPADYTVSRGTSYYDTTYIPADGDGFGAMMEHYEKYCLPIFPIKNNNYTCSFVSLGNKAYFLTYPQDRPKDMPACCMFSPMNHPPRQDFIKHLPYSATRSQHLDASVQAYALDLDSPQGPILFGYAFYNKASGQPPYRQPQSFYFSGDASIANAPIVSQNYTGFRIAKPDPAQTWAQVAAMCPSNPPPCQLFEPPTGQSNGHKAQIAMKAILRLSVITLGLASLPALAREQALPSSQATQLDCQPPSSAPAANASQDQFDRYSWQLFIALNWPAQDRQRGNPDCTRQPGDAGYTVWQTYKSVDEIFLPGGANPGPWNTPQGARSLGIINIAALKNSSLVNAIDQAVGGWLIDQAGNPTYYDISANEASYDYIVANQFYNADVVSRAANIQFPYGVIEIKSSWRILGPRDNASRYLTMLARVATFDDQGRRNGVTEAFLGLVGLHVITKAKGYPQWIWSTFEQIDNVPPKALVGGQWVDQPASGTAYSYFNADAPAASLNQSPCDWQTQGTQLVCVPKPGTTFQTPNPLNRVTPIADVTQQVNAAYRADPGLQRSVLKYYHLVTTQRPLMPDNPGNPLGQPTPSLSANVTMESYIQPNSSCMNCHSMATAVRSPYKSDFSYLFKFAHAPLGKTIKDED</sequence>
<proteinExistence type="predicted"/>
<protein>
    <recommendedName>
        <fullName evidence="4">Cytochrome c family protein</fullName>
    </recommendedName>
</protein>
<dbReference type="EMBL" id="LIAE01008658">
    <property type="protein sequence ID" value="PAV73119.1"/>
    <property type="molecule type" value="Genomic_DNA"/>
</dbReference>
<feature type="signal peptide" evidence="1">
    <location>
        <begin position="1"/>
        <end position="24"/>
    </location>
</feature>
<comment type="caution">
    <text evidence="2">The sequence shown here is derived from an EMBL/GenBank/DDBJ whole genome shotgun (WGS) entry which is preliminary data.</text>
</comment>
<keyword evidence="3" id="KW-1185">Reference proteome</keyword>
<organism evidence="2 3">
    <name type="scientific">Diploscapter pachys</name>
    <dbReference type="NCBI Taxonomy" id="2018661"/>
    <lineage>
        <taxon>Eukaryota</taxon>
        <taxon>Metazoa</taxon>
        <taxon>Ecdysozoa</taxon>
        <taxon>Nematoda</taxon>
        <taxon>Chromadorea</taxon>
        <taxon>Rhabditida</taxon>
        <taxon>Rhabditina</taxon>
        <taxon>Rhabditomorpha</taxon>
        <taxon>Rhabditoidea</taxon>
        <taxon>Rhabditidae</taxon>
        <taxon>Diploscapter</taxon>
    </lineage>
</organism>